<keyword evidence="2" id="KW-1185">Reference proteome</keyword>
<sequence>FIDHLIAVINVCELGIQGAAATPKWHGADDWRFKSILRSLDAIMRRAYTAEAQLEAFRKSD</sequence>
<name>A0ACB8QHL8_9AGAM</name>
<protein>
    <submittedName>
        <fullName evidence="1">Uncharacterized protein</fullName>
    </submittedName>
</protein>
<evidence type="ECO:0000313" key="2">
    <source>
        <dbReference type="Proteomes" id="UP000814128"/>
    </source>
</evidence>
<dbReference type="Proteomes" id="UP000814128">
    <property type="component" value="Unassembled WGS sequence"/>
</dbReference>
<comment type="caution">
    <text evidence="1">The sequence shown here is derived from an EMBL/GenBank/DDBJ whole genome shotgun (WGS) entry which is preliminary data.</text>
</comment>
<proteinExistence type="predicted"/>
<dbReference type="EMBL" id="MU273585">
    <property type="protein sequence ID" value="KAI0031299.1"/>
    <property type="molecule type" value="Genomic_DNA"/>
</dbReference>
<reference evidence="1" key="1">
    <citation type="submission" date="2021-02" db="EMBL/GenBank/DDBJ databases">
        <authorList>
            <consortium name="DOE Joint Genome Institute"/>
            <person name="Ahrendt S."/>
            <person name="Looney B.P."/>
            <person name="Miyauchi S."/>
            <person name="Morin E."/>
            <person name="Drula E."/>
            <person name="Courty P.E."/>
            <person name="Chicoki N."/>
            <person name="Fauchery L."/>
            <person name="Kohler A."/>
            <person name="Kuo A."/>
            <person name="Labutti K."/>
            <person name="Pangilinan J."/>
            <person name="Lipzen A."/>
            <person name="Riley R."/>
            <person name="Andreopoulos W."/>
            <person name="He G."/>
            <person name="Johnson J."/>
            <person name="Barry K.W."/>
            <person name="Grigoriev I.V."/>
            <person name="Nagy L."/>
            <person name="Hibbett D."/>
            <person name="Henrissat B."/>
            <person name="Matheny P.B."/>
            <person name="Labbe J."/>
            <person name="Martin F."/>
        </authorList>
    </citation>
    <scope>NUCLEOTIDE SEQUENCE</scope>
    <source>
        <strain evidence="1">EC-137</strain>
    </source>
</reference>
<feature type="non-terminal residue" evidence="1">
    <location>
        <position position="1"/>
    </location>
</feature>
<evidence type="ECO:0000313" key="1">
    <source>
        <dbReference type="EMBL" id="KAI0031299.1"/>
    </source>
</evidence>
<accession>A0ACB8QHL8</accession>
<gene>
    <name evidence="1" type="ORF">K488DRAFT_9155</name>
</gene>
<organism evidence="1 2">
    <name type="scientific">Vararia minispora EC-137</name>
    <dbReference type="NCBI Taxonomy" id="1314806"/>
    <lineage>
        <taxon>Eukaryota</taxon>
        <taxon>Fungi</taxon>
        <taxon>Dikarya</taxon>
        <taxon>Basidiomycota</taxon>
        <taxon>Agaricomycotina</taxon>
        <taxon>Agaricomycetes</taxon>
        <taxon>Russulales</taxon>
        <taxon>Lachnocladiaceae</taxon>
        <taxon>Vararia</taxon>
    </lineage>
</organism>
<reference evidence="1" key="2">
    <citation type="journal article" date="2022" name="New Phytol.">
        <title>Evolutionary transition to the ectomycorrhizal habit in the genomes of a hyperdiverse lineage of mushroom-forming fungi.</title>
        <authorList>
            <person name="Looney B."/>
            <person name="Miyauchi S."/>
            <person name="Morin E."/>
            <person name="Drula E."/>
            <person name="Courty P.E."/>
            <person name="Kohler A."/>
            <person name="Kuo A."/>
            <person name="LaButti K."/>
            <person name="Pangilinan J."/>
            <person name="Lipzen A."/>
            <person name="Riley R."/>
            <person name="Andreopoulos W."/>
            <person name="He G."/>
            <person name="Johnson J."/>
            <person name="Nolan M."/>
            <person name="Tritt A."/>
            <person name="Barry K.W."/>
            <person name="Grigoriev I.V."/>
            <person name="Nagy L.G."/>
            <person name="Hibbett D."/>
            <person name="Henrissat B."/>
            <person name="Matheny P.B."/>
            <person name="Labbe J."/>
            <person name="Martin F.M."/>
        </authorList>
    </citation>
    <scope>NUCLEOTIDE SEQUENCE</scope>
    <source>
        <strain evidence="1">EC-137</strain>
    </source>
</reference>
<feature type="non-terminal residue" evidence="1">
    <location>
        <position position="61"/>
    </location>
</feature>